<dbReference type="InterPro" id="IPR002150">
    <property type="entry name" value="Ribosomal_bL31"/>
</dbReference>
<dbReference type="GO" id="GO:0005840">
    <property type="term" value="C:ribosome"/>
    <property type="evidence" value="ECO:0007669"/>
    <property type="project" value="UniProtKB-KW"/>
</dbReference>
<dbReference type="GO" id="GO:0003735">
    <property type="term" value="F:structural constituent of ribosome"/>
    <property type="evidence" value="ECO:0007669"/>
    <property type="project" value="InterPro"/>
</dbReference>
<evidence type="ECO:0000256" key="4">
    <source>
        <dbReference type="ARBA" id="ARBA00022730"/>
    </source>
</evidence>
<dbReference type="PANTHER" id="PTHR33280">
    <property type="entry name" value="50S RIBOSOMAL PROTEIN L31, CHLOROPLASTIC"/>
    <property type="match status" value="1"/>
</dbReference>
<reference evidence="11 12" key="1">
    <citation type="submission" date="2017-03" db="EMBL/GenBank/DDBJ databases">
        <authorList>
            <person name="Afonso C.L."/>
            <person name="Miller P.J."/>
            <person name="Scott M.A."/>
            <person name="Spackman E."/>
            <person name="Goraichik I."/>
            <person name="Dimitrov K.M."/>
            <person name="Suarez D.L."/>
            <person name="Swayne D.E."/>
        </authorList>
    </citation>
    <scope>NUCLEOTIDE SEQUENCE [LARGE SCALE GENOMIC DNA]</scope>
    <source>
        <strain evidence="11">PRJEB14757</strain>
    </source>
</reference>
<dbReference type="RefSeq" id="WP_080797524.1">
    <property type="nucleotide sequence ID" value="NZ_LT828540.1"/>
</dbReference>
<evidence type="ECO:0000256" key="9">
    <source>
        <dbReference type="ARBA" id="ARBA00035687"/>
    </source>
</evidence>
<dbReference type="InterPro" id="IPR042105">
    <property type="entry name" value="Ribosomal_bL31_sf"/>
</dbReference>
<dbReference type="HAMAP" id="MF_00501">
    <property type="entry name" value="Ribosomal_bL31_1"/>
    <property type="match status" value="1"/>
</dbReference>
<dbReference type="Gene3D" id="4.10.830.30">
    <property type="entry name" value="Ribosomal protein L31"/>
    <property type="match status" value="1"/>
</dbReference>
<evidence type="ECO:0000256" key="3">
    <source>
        <dbReference type="ARBA" id="ARBA00022723"/>
    </source>
</evidence>
<evidence type="ECO:0000313" key="11">
    <source>
        <dbReference type="EMBL" id="SLM27360.1"/>
    </source>
</evidence>
<keyword evidence="8 10" id="KW-0687">Ribonucleoprotein</keyword>
<evidence type="ECO:0000256" key="7">
    <source>
        <dbReference type="ARBA" id="ARBA00022980"/>
    </source>
</evidence>
<evidence type="ECO:0000256" key="2">
    <source>
        <dbReference type="ARBA" id="ARBA00011838"/>
    </source>
</evidence>
<evidence type="ECO:0000313" key="12">
    <source>
        <dbReference type="Proteomes" id="UP000191931"/>
    </source>
</evidence>
<dbReference type="EMBL" id="FWEV01000001">
    <property type="protein sequence ID" value="SLM27360.1"/>
    <property type="molecule type" value="Genomic_DNA"/>
</dbReference>
<keyword evidence="7 10" id="KW-0689">Ribosomal protein</keyword>
<gene>
    <name evidence="10 11" type="primary">rpmE</name>
    <name evidence="11" type="ORF">MTBBW1_10019</name>
</gene>
<dbReference type="Proteomes" id="UP000191931">
    <property type="component" value="Unassembled WGS sequence"/>
</dbReference>
<comment type="function">
    <text evidence="10">Binds the 23S rRNA.</text>
</comment>
<proteinExistence type="inferred from homology"/>
<organism evidence="11 12">
    <name type="scientific">Desulfamplus magnetovallimortis</name>
    <dbReference type="NCBI Taxonomy" id="1246637"/>
    <lineage>
        <taxon>Bacteria</taxon>
        <taxon>Pseudomonadati</taxon>
        <taxon>Thermodesulfobacteriota</taxon>
        <taxon>Desulfobacteria</taxon>
        <taxon>Desulfobacterales</taxon>
        <taxon>Desulfobacteraceae</taxon>
        <taxon>Desulfamplus</taxon>
    </lineage>
</organism>
<feature type="binding site" evidence="10">
    <location>
        <position position="16"/>
    </location>
    <ligand>
        <name>Zn(2+)</name>
        <dbReference type="ChEBI" id="CHEBI:29105"/>
    </ligand>
</feature>
<evidence type="ECO:0000256" key="10">
    <source>
        <dbReference type="HAMAP-Rule" id="MF_00501"/>
    </source>
</evidence>
<dbReference type="PROSITE" id="PS01143">
    <property type="entry name" value="RIBOSOMAL_L31"/>
    <property type="match status" value="1"/>
</dbReference>
<protein>
    <recommendedName>
        <fullName evidence="9 10">Large ribosomal subunit protein bL31</fullName>
    </recommendedName>
</protein>
<keyword evidence="4 10" id="KW-0699">rRNA-binding</keyword>
<sequence length="74" mass="8251">MKKDIHPEFKKTTASCACGNVLEVGSTKENIKVEICAKCHPFFTGKQKLVDTAGRIDRFRKKYAGFDTLATAQK</sequence>
<dbReference type="PANTHER" id="PTHR33280:SF1">
    <property type="entry name" value="LARGE RIBOSOMAL SUBUNIT PROTEIN BL31C"/>
    <property type="match status" value="1"/>
</dbReference>
<dbReference type="PRINTS" id="PR01249">
    <property type="entry name" value="RIBOSOMALL31"/>
</dbReference>
<feature type="binding site" evidence="10">
    <location>
        <position position="18"/>
    </location>
    <ligand>
        <name>Zn(2+)</name>
        <dbReference type="ChEBI" id="CHEBI:29105"/>
    </ligand>
</feature>
<dbReference type="GO" id="GO:1990904">
    <property type="term" value="C:ribonucleoprotein complex"/>
    <property type="evidence" value="ECO:0007669"/>
    <property type="project" value="UniProtKB-KW"/>
</dbReference>
<evidence type="ECO:0000256" key="8">
    <source>
        <dbReference type="ARBA" id="ARBA00023274"/>
    </source>
</evidence>
<dbReference type="NCBIfam" id="NF001809">
    <property type="entry name" value="PRK00528.1"/>
    <property type="match status" value="1"/>
</dbReference>
<dbReference type="GO" id="GO:0006412">
    <property type="term" value="P:translation"/>
    <property type="evidence" value="ECO:0007669"/>
    <property type="project" value="UniProtKB-UniRule"/>
</dbReference>
<feature type="binding site" evidence="10">
    <location>
        <position position="36"/>
    </location>
    <ligand>
        <name>Zn(2+)</name>
        <dbReference type="ChEBI" id="CHEBI:29105"/>
    </ligand>
</feature>
<dbReference type="InterPro" id="IPR034704">
    <property type="entry name" value="Ribosomal_bL28/bL31-like_sf"/>
</dbReference>
<comment type="subunit">
    <text evidence="2 10">Part of the 50S ribosomal subunit.</text>
</comment>
<accession>A0A1W1H4F9</accession>
<feature type="binding site" evidence="10">
    <location>
        <position position="39"/>
    </location>
    <ligand>
        <name>Zn(2+)</name>
        <dbReference type="ChEBI" id="CHEBI:29105"/>
    </ligand>
</feature>
<evidence type="ECO:0000256" key="1">
    <source>
        <dbReference type="ARBA" id="ARBA00009296"/>
    </source>
</evidence>
<dbReference type="STRING" id="1246637.MTBBW1_10019"/>
<dbReference type="NCBIfam" id="TIGR00105">
    <property type="entry name" value="L31"/>
    <property type="match status" value="1"/>
</dbReference>
<dbReference type="SUPFAM" id="SSF143800">
    <property type="entry name" value="L28p-like"/>
    <property type="match status" value="1"/>
</dbReference>
<dbReference type="GO" id="GO:0019843">
    <property type="term" value="F:rRNA binding"/>
    <property type="evidence" value="ECO:0007669"/>
    <property type="project" value="UniProtKB-KW"/>
</dbReference>
<dbReference type="Pfam" id="PF01197">
    <property type="entry name" value="Ribosomal_L31"/>
    <property type="match status" value="1"/>
</dbReference>
<dbReference type="NCBIfam" id="NF000612">
    <property type="entry name" value="PRK00019.1"/>
    <property type="match status" value="1"/>
</dbReference>
<keyword evidence="3 10" id="KW-0479">Metal-binding</keyword>
<dbReference type="OrthoDB" id="9803251at2"/>
<keyword evidence="6 10" id="KW-0694">RNA-binding</keyword>
<comment type="cofactor">
    <cofactor evidence="10">
        <name>Zn(2+)</name>
        <dbReference type="ChEBI" id="CHEBI:29105"/>
    </cofactor>
    <text evidence="10">Binds 1 zinc ion per subunit.</text>
</comment>
<keyword evidence="12" id="KW-1185">Reference proteome</keyword>
<evidence type="ECO:0000256" key="6">
    <source>
        <dbReference type="ARBA" id="ARBA00022884"/>
    </source>
</evidence>
<name>A0A1W1H4F9_9BACT</name>
<dbReference type="InterPro" id="IPR027491">
    <property type="entry name" value="Ribosomal_bL31_A"/>
</dbReference>
<comment type="similarity">
    <text evidence="1 10">Belongs to the bacterial ribosomal protein bL31 family. Type A subfamily.</text>
</comment>
<keyword evidence="5 10" id="KW-0862">Zinc</keyword>
<dbReference type="AlphaFoldDB" id="A0A1W1H4F9"/>
<evidence type="ECO:0000256" key="5">
    <source>
        <dbReference type="ARBA" id="ARBA00022833"/>
    </source>
</evidence>
<dbReference type="GO" id="GO:0046872">
    <property type="term" value="F:metal ion binding"/>
    <property type="evidence" value="ECO:0007669"/>
    <property type="project" value="UniProtKB-KW"/>
</dbReference>